<keyword evidence="3" id="KW-1185">Reference proteome</keyword>
<reference evidence="2 3" key="1">
    <citation type="journal article" date="2015" name="Genome Biol. Evol.">
        <title>The genome of winter moth (Operophtera brumata) provides a genomic perspective on sexual dimorphism and phenology.</title>
        <authorList>
            <person name="Derks M.F."/>
            <person name="Smit S."/>
            <person name="Salis L."/>
            <person name="Schijlen E."/>
            <person name="Bossers A."/>
            <person name="Mateman C."/>
            <person name="Pijl A.S."/>
            <person name="de Ridder D."/>
            <person name="Groenen M.A."/>
            <person name="Visser M.E."/>
            <person name="Megens H.J."/>
        </authorList>
    </citation>
    <scope>NUCLEOTIDE SEQUENCE [LARGE SCALE GENOMIC DNA]</scope>
    <source>
        <strain evidence="2">WM2013NL</strain>
        <tissue evidence="2">Head and thorax</tissue>
    </source>
</reference>
<dbReference type="Gene3D" id="3.30.70.1820">
    <property type="entry name" value="L1 transposable element, RRM domain"/>
    <property type="match status" value="1"/>
</dbReference>
<feature type="compositionally biased region" description="Basic and acidic residues" evidence="1">
    <location>
        <begin position="156"/>
        <end position="170"/>
    </location>
</feature>
<feature type="region of interest" description="Disordered" evidence="1">
    <location>
        <begin position="153"/>
        <end position="218"/>
    </location>
</feature>
<evidence type="ECO:0000256" key="1">
    <source>
        <dbReference type="SAM" id="MobiDB-lite"/>
    </source>
</evidence>
<dbReference type="GO" id="GO:0003964">
    <property type="term" value="F:RNA-directed DNA polymerase activity"/>
    <property type="evidence" value="ECO:0007669"/>
    <property type="project" value="UniProtKB-KW"/>
</dbReference>
<keyword evidence="2" id="KW-0695">RNA-directed DNA polymerase</keyword>
<dbReference type="Proteomes" id="UP000037510">
    <property type="component" value="Unassembled WGS sequence"/>
</dbReference>
<gene>
    <name evidence="2" type="ORF">OBRU01_23078</name>
</gene>
<keyword evidence="2" id="KW-0548">Nucleotidyltransferase</keyword>
<organism evidence="2 3">
    <name type="scientific">Operophtera brumata</name>
    <name type="common">Winter moth</name>
    <name type="synonym">Phalaena brumata</name>
    <dbReference type="NCBI Taxonomy" id="104452"/>
    <lineage>
        <taxon>Eukaryota</taxon>
        <taxon>Metazoa</taxon>
        <taxon>Ecdysozoa</taxon>
        <taxon>Arthropoda</taxon>
        <taxon>Hexapoda</taxon>
        <taxon>Insecta</taxon>
        <taxon>Pterygota</taxon>
        <taxon>Neoptera</taxon>
        <taxon>Endopterygota</taxon>
        <taxon>Lepidoptera</taxon>
        <taxon>Glossata</taxon>
        <taxon>Ditrysia</taxon>
        <taxon>Geometroidea</taxon>
        <taxon>Geometridae</taxon>
        <taxon>Larentiinae</taxon>
        <taxon>Operophtera</taxon>
    </lineage>
</organism>
<sequence>MRSIDEKIKPLVEENKMLHLEVEILNSRINRLEDTNRKNNIIIHGVEETETNFAGLFGIVGEIFGKICVRVENYDINKIYRLGKQSTGKIRPIMISLTTYNKKIEILRGKTRMPVNTHITEDFSKETLLKRKELQGQLREEREKGNQAFIKNNKVIVKETKENEKRKRDSSTSPGSITQQEGKKTVIAPAKLMRTDPFAYMRSRSHSLTEKTPTQHMA</sequence>
<evidence type="ECO:0000313" key="3">
    <source>
        <dbReference type="Proteomes" id="UP000037510"/>
    </source>
</evidence>
<keyword evidence="2" id="KW-0255">Endonuclease</keyword>
<dbReference type="EMBL" id="JTDY01007450">
    <property type="protein sequence ID" value="KOB65190.1"/>
    <property type="molecule type" value="Genomic_DNA"/>
</dbReference>
<protein>
    <submittedName>
        <fullName evidence="2">Endonuclease-reverse transcriptase</fullName>
    </submittedName>
</protein>
<comment type="caution">
    <text evidence="2">The sequence shown here is derived from an EMBL/GenBank/DDBJ whole genome shotgun (WGS) entry which is preliminary data.</text>
</comment>
<keyword evidence="2" id="KW-0540">Nuclease</keyword>
<evidence type="ECO:0000313" key="2">
    <source>
        <dbReference type="EMBL" id="KOB65190.1"/>
    </source>
</evidence>
<keyword evidence="2" id="KW-0378">Hydrolase</keyword>
<dbReference type="GO" id="GO:0004519">
    <property type="term" value="F:endonuclease activity"/>
    <property type="evidence" value="ECO:0007669"/>
    <property type="project" value="UniProtKB-KW"/>
</dbReference>
<dbReference type="AlphaFoldDB" id="A0A0L7KQ18"/>
<proteinExistence type="predicted"/>
<accession>A0A0L7KQ18</accession>
<keyword evidence="2" id="KW-0808">Transferase</keyword>
<name>A0A0L7KQ18_OPEBR</name>
<feature type="compositionally biased region" description="Polar residues" evidence="1">
    <location>
        <begin position="171"/>
        <end position="180"/>
    </location>
</feature>